<accession>A0A3B0TRP4</accession>
<organism evidence="1">
    <name type="scientific">hydrothermal vent metagenome</name>
    <dbReference type="NCBI Taxonomy" id="652676"/>
    <lineage>
        <taxon>unclassified sequences</taxon>
        <taxon>metagenomes</taxon>
        <taxon>ecological metagenomes</taxon>
    </lineage>
</organism>
<dbReference type="EMBL" id="UOEQ01000340">
    <property type="protein sequence ID" value="VAW21295.1"/>
    <property type="molecule type" value="Genomic_DNA"/>
</dbReference>
<protein>
    <submittedName>
        <fullName evidence="1">Uncharacterized protein</fullName>
    </submittedName>
</protein>
<name>A0A3B0TRP4_9ZZZZ</name>
<proteinExistence type="predicted"/>
<dbReference type="AlphaFoldDB" id="A0A3B0TRP4"/>
<evidence type="ECO:0000313" key="1">
    <source>
        <dbReference type="EMBL" id="VAW21295.1"/>
    </source>
</evidence>
<gene>
    <name evidence="1" type="ORF">MNBD_ALPHA11-1437</name>
</gene>
<reference evidence="1" key="1">
    <citation type="submission" date="2018-06" db="EMBL/GenBank/DDBJ databases">
        <authorList>
            <person name="Zhirakovskaya E."/>
        </authorList>
    </citation>
    <scope>NUCLEOTIDE SEQUENCE</scope>
</reference>
<sequence>MGRNDNCGKILRLQWLKQGNMGQKNYACKISPRSCRRKGGGNNLR</sequence>